<dbReference type="HOGENOM" id="CLU_023674_0_0_14"/>
<dbReference type="InterPro" id="IPR051124">
    <property type="entry name" value="Phosphate_Transport_Permease"/>
</dbReference>
<evidence type="ECO:0000256" key="8">
    <source>
        <dbReference type="ARBA" id="ARBA00023136"/>
    </source>
</evidence>
<dbReference type="InterPro" id="IPR005672">
    <property type="entry name" value="Phosphate_PstA"/>
</dbReference>
<reference evidence="11 12" key="1">
    <citation type="journal article" date="2014" name="PLoS ONE">
        <title>An emerging Mycoplasma associated with trichomoniasis, vaginal infection and disease.</title>
        <authorList>
            <consortium name="Vaginal Microbiome Consortium"/>
            <person name="Fettweis J.M."/>
            <person name="Serrano M.G."/>
            <person name="Huang B."/>
            <person name="Brooks J.P."/>
            <person name="Glascock A.L."/>
            <person name="Sheth N.U."/>
            <person name="Strauss J.F.III."/>
            <person name="Jefferson K.K."/>
            <person name="Buck G.A."/>
        </authorList>
    </citation>
    <scope>NUCLEOTIDE SEQUENCE [LARGE SCALE GENOMIC DNA]</scope>
    <source>
        <strain evidence="11 12">VCU_M1</strain>
    </source>
</reference>
<dbReference type="NCBIfam" id="TIGR00974">
    <property type="entry name" value="3a0107s02c"/>
    <property type="match status" value="1"/>
</dbReference>
<gene>
    <name evidence="11" type="primary">ptsA</name>
    <name evidence="11" type="ORF">MGM1_5270</name>
</gene>
<dbReference type="Pfam" id="PF00528">
    <property type="entry name" value="BPD_transp_1"/>
    <property type="match status" value="2"/>
</dbReference>
<dbReference type="AlphaFoldDB" id="A0A097STI8"/>
<feature type="transmembrane region" description="Helical" evidence="9">
    <location>
        <begin position="454"/>
        <end position="478"/>
    </location>
</feature>
<comment type="similarity">
    <text evidence="2 9">Belongs to the binding-protein-dependent transport system permease family. CysTW subfamily.</text>
</comment>
<evidence type="ECO:0000256" key="5">
    <source>
        <dbReference type="ARBA" id="ARBA00022592"/>
    </source>
</evidence>
<sequence>MQINRSEKRNNQRKIMADRSYRTVSSFLSWAFALIFLALIGFIIYAAIPGFEHFGITNIIFTGKFDLNKGEASVWLPLCVTILSAGIAILIAAPIGIKSSLFIKYRMPIRFQKLMRIAIELLADIPSVIFGLFATVALGSITGFIFGSGTNYSCITASLMLSFMILPTIVSLSLNALDGVDPELLSSAMALGNTKTRTIYKICKRDCRNGITVGVIIAISRAIGETMAVSMILQSQLYNNTFNDGLFSVLTSGLRSLGALISANMFAEGGGAWLQGLLFAFGIVMFIFVIILNAIAMRLTKKQSQKKQNWWTNLTRFITQTIYIIPSAISSCFEKLTYHHKVNSDNVAEFISRRVQENKFIKIYDYWKIFWEYLSIGLTFIFLFWILENVISIGGAAISSQYSSVISFYKDTTGQALVNTLLIIIVAIWIGFPLSLFIAIYLNEFTSNSKVKKLLLFFIDSLGATPSILFGMFGLIFFVQTLGLTSHGAAGKSLIAGTLTILIVILPIFIRTIQQALNAVPMELRINSYALGAGKWETIRKIVLPIARQGIMTSVVLSIGRILAETAPLYLTSGLSASSQISFLNEGQTLTTRIYAQIYEADINKGTSIMYECAFVTMILVFLIIFIVHILIPWYYRYKDKKERERYYNISRLQKIKDDKRCFKERLNDYSKTIKFYLQMF</sequence>
<dbReference type="KEGG" id="mgj:MGM1_5270"/>
<keyword evidence="12" id="KW-1185">Reference proteome</keyword>
<evidence type="ECO:0000256" key="2">
    <source>
        <dbReference type="ARBA" id="ARBA00007069"/>
    </source>
</evidence>
<feature type="transmembrane region" description="Helical" evidence="9">
    <location>
        <begin position="490"/>
        <end position="510"/>
    </location>
</feature>
<evidence type="ECO:0000256" key="1">
    <source>
        <dbReference type="ARBA" id="ARBA00004651"/>
    </source>
</evidence>
<keyword evidence="3" id="KW-0813">Transport</keyword>
<accession>A0A097STI8</accession>
<dbReference type="GO" id="GO:0035435">
    <property type="term" value="P:phosphate ion transmembrane transport"/>
    <property type="evidence" value="ECO:0007669"/>
    <property type="project" value="InterPro"/>
</dbReference>
<dbReference type="eggNOG" id="COG0573">
    <property type="taxonomic scope" value="Bacteria"/>
</dbReference>
<dbReference type="PANTHER" id="PTHR30425:SF1">
    <property type="entry name" value="PHOSPHATE TRANSPORT SYSTEM PERMEASE PROTEIN PSTC"/>
    <property type="match status" value="1"/>
</dbReference>
<organism evidence="11 12">
    <name type="scientific">Candidatus Malacoplasma girerdii</name>
    <dbReference type="NCBI Taxonomy" id="1318617"/>
    <lineage>
        <taxon>Bacteria</taxon>
        <taxon>Bacillati</taxon>
        <taxon>Mycoplasmatota</taxon>
        <taxon>Mycoplasmoidales</taxon>
        <taxon>Mycoplasmoidaceae</taxon>
        <taxon>Malacoplasma</taxon>
    </lineage>
</organism>
<comment type="subcellular location">
    <subcellularLocation>
        <location evidence="1 9">Cell membrane</location>
        <topology evidence="1 9">Multi-pass membrane protein</topology>
    </subcellularLocation>
</comment>
<keyword evidence="6 9" id="KW-0812">Transmembrane</keyword>
<dbReference type="EMBL" id="CP007711">
    <property type="protein sequence ID" value="AIV03887.1"/>
    <property type="molecule type" value="Genomic_DNA"/>
</dbReference>
<dbReference type="SUPFAM" id="SSF161098">
    <property type="entry name" value="MetI-like"/>
    <property type="match status" value="2"/>
</dbReference>
<feature type="transmembrane region" description="Helical" evidence="9">
    <location>
        <begin position="74"/>
        <end position="97"/>
    </location>
</feature>
<feature type="transmembrane region" description="Helical" evidence="9">
    <location>
        <begin position="542"/>
        <end position="564"/>
    </location>
</feature>
<feature type="transmembrane region" description="Helical" evidence="9">
    <location>
        <begin position="118"/>
        <end position="146"/>
    </location>
</feature>
<evidence type="ECO:0000259" key="10">
    <source>
        <dbReference type="PROSITE" id="PS50928"/>
    </source>
</evidence>
<dbReference type="InterPro" id="IPR035906">
    <property type="entry name" value="MetI-like_sf"/>
</dbReference>
<dbReference type="PANTHER" id="PTHR30425">
    <property type="entry name" value="PHOSPHATE TRANSPORT SYSTEM PERMEASE PROTEIN PST"/>
    <property type="match status" value="1"/>
</dbReference>
<keyword evidence="8 9" id="KW-0472">Membrane</keyword>
<dbReference type="PROSITE" id="PS50928">
    <property type="entry name" value="ABC_TM1"/>
    <property type="match status" value="2"/>
</dbReference>
<evidence type="ECO:0000313" key="11">
    <source>
        <dbReference type="EMBL" id="AIV03887.1"/>
    </source>
</evidence>
<feature type="transmembrane region" description="Helical" evidence="9">
    <location>
        <begin position="369"/>
        <end position="387"/>
    </location>
</feature>
<dbReference type="Gene3D" id="1.10.3720.10">
    <property type="entry name" value="MetI-like"/>
    <property type="match status" value="2"/>
</dbReference>
<evidence type="ECO:0000256" key="6">
    <source>
        <dbReference type="ARBA" id="ARBA00022692"/>
    </source>
</evidence>
<name>A0A097STI8_9BACT</name>
<feature type="domain" description="ABC transmembrane type-1" evidence="10">
    <location>
        <begin position="417"/>
        <end position="632"/>
    </location>
</feature>
<dbReference type="eggNOG" id="COG0581">
    <property type="taxonomic scope" value="Bacteria"/>
</dbReference>
<feature type="transmembrane region" description="Helical" evidence="9">
    <location>
        <begin position="614"/>
        <end position="636"/>
    </location>
</feature>
<dbReference type="GO" id="GO:0005315">
    <property type="term" value="F:phosphate transmembrane transporter activity"/>
    <property type="evidence" value="ECO:0007669"/>
    <property type="project" value="InterPro"/>
</dbReference>
<keyword evidence="4 9" id="KW-1003">Cell membrane</keyword>
<keyword evidence="7 9" id="KW-1133">Transmembrane helix</keyword>
<evidence type="ECO:0000256" key="3">
    <source>
        <dbReference type="ARBA" id="ARBA00022448"/>
    </source>
</evidence>
<protein>
    <recommendedName>
        <fullName evidence="9">Phosphate transport system permease protein PstA</fullName>
    </recommendedName>
</protein>
<dbReference type="GO" id="GO:0005886">
    <property type="term" value="C:plasma membrane"/>
    <property type="evidence" value="ECO:0007669"/>
    <property type="project" value="UniProtKB-SubCell"/>
</dbReference>
<feature type="transmembrane region" description="Helical" evidence="9">
    <location>
        <begin position="416"/>
        <end position="442"/>
    </location>
</feature>
<feature type="transmembrane region" description="Helical" evidence="9">
    <location>
        <begin position="273"/>
        <end position="296"/>
    </location>
</feature>
<evidence type="ECO:0000256" key="4">
    <source>
        <dbReference type="ARBA" id="ARBA00022475"/>
    </source>
</evidence>
<evidence type="ECO:0000256" key="7">
    <source>
        <dbReference type="ARBA" id="ARBA00022989"/>
    </source>
</evidence>
<dbReference type="InterPro" id="IPR000515">
    <property type="entry name" value="MetI-like"/>
</dbReference>
<evidence type="ECO:0000256" key="9">
    <source>
        <dbReference type="RuleBase" id="RU363043"/>
    </source>
</evidence>
<dbReference type="STRING" id="1318617.MGM1_5270"/>
<feature type="domain" description="ABC transmembrane type-1" evidence="10">
    <location>
        <begin position="78"/>
        <end position="296"/>
    </location>
</feature>
<proteinExistence type="inferred from homology"/>
<feature type="transmembrane region" description="Helical" evidence="9">
    <location>
        <begin position="21"/>
        <end position="48"/>
    </location>
</feature>
<keyword evidence="5" id="KW-0592">Phosphate transport</keyword>
<dbReference type="CDD" id="cd06261">
    <property type="entry name" value="TM_PBP2"/>
    <property type="match status" value="2"/>
</dbReference>
<evidence type="ECO:0000313" key="12">
    <source>
        <dbReference type="Proteomes" id="UP000030066"/>
    </source>
</evidence>
<dbReference type="Proteomes" id="UP000030066">
    <property type="component" value="Chromosome"/>
</dbReference>